<evidence type="ECO:0000313" key="2">
    <source>
        <dbReference type="EMBL" id="KAA8493878.1"/>
    </source>
</evidence>
<evidence type="ECO:0000256" key="1">
    <source>
        <dbReference type="SAM" id="MobiDB-lite"/>
    </source>
</evidence>
<dbReference type="Gene3D" id="1.25.40.10">
    <property type="entry name" value="Tetratricopeptide repeat domain"/>
    <property type="match status" value="1"/>
</dbReference>
<dbReference type="Proteomes" id="UP000324585">
    <property type="component" value="Unassembled WGS sequence"/>
</dbReference>
<keyword evidence="3" id="KW-1185">Reference proteome</keyword>
<dbReference type="EMBL" id="VRMN01000006">
    <property type="protein sequence ID" value="KAA8493878.1"/>
    <property type="molecule type" value="Genomic_DNA"/>
</dbReference>
<sequence>MSSCGVGSRTLCTSGGCLDIAGRARHHVASTMSRLFASDARQHTAYDKRPDLVPARYRRSGPNFKRDTTFSVPNGSAPTVRPKSESASGREHALKIQNHASAEDVSERMQDSEQAGTTFLLRPPMTPFKIVFADTKVLNVQLQLALAETPPITLARVQDILREPRYARTQYSEGTLSLLLRIARAAPEGDGDARAPLHFAIKALQTSRTHGVVLDSHILMHVLPLAAPLRKLNLVLAVKRLVQRQDFQLHHEAQLSLVAYHGLLALFGACRRRALVRDVYDEMRLTHINAFNADTFRCLMHSFVQCKDSRTAFRVWQMLRTEPYATLINVSHNAGLLETGALVCAGVAERAAEARWIATTYRNMVPELPLPARTLHHLCWSLVRDGSFAEARALMDWALKVAGGVRAHENDPLDARCLYTYMHECIEKGASKELLPLAHVLTLPEARTHLGANEHDRVQLVREYVRSLDKQVREGLLDAREAAVYAQRVFVHWKYNHDAALSSHMVCLAAREPTLMDFALRVVEAVRQANRADGHSDLSSGSQTLRAFAYEALVEHHVREKRVHDLIDVLFGASLDVHDASFAAASCIYAFGRLGRLELCKQVYKSCSTGRGCECFPDAVALFREMQCTYGSKLNEQTYLALTDVLEKTSAQIAPEVVAEMLLCLEEFMGATDVQKQSRVQRRAEIERVLTRAERTRARPGTTDTRLEEMELELAELKDWEEVNASLSARARNLRRQLWARSTDSREARDKKQDWDWII</sequence>
<dbReference type="AlphaFoldDB" id="A0A5J4YRH3"/>
<protein>
    <submittedName>
        <fullName evidence="2">Uncharacterized protein</fullName>
    </submittedName>
</protein>
<dbReference type="OrthoDB" id="185373at2759"/>
<reference evidence="3" key="1">
    <citation type="journal article" date="2019" name="Nat. Commun.">
        <title>Expansion of phycobilisome linker gene families in mesophilic red algae.</title>
        <authorList>
            <person name="Lee J."/>
            <person name="Kim D."/>
            <person name="Bhattacharya D."/>
            <person name="Yoon H.S."/>
        </authorList>
    </citation>
    <scope>NUCLEOTIDE SEQUENCE [LARGE SCALE GENOMIC DNA]</scope>
    <source>
        <strain evidence="3">CCMP 1328</strain>
    </source>
</reference>
<feature type="region of interest" description="Disordered" evidence="1">
    <location>
        <begin position="57"/>
        <end position="91"/>
    </location>
</feature>
<proteinExistence type="predicted"/>
<dbReference type="InterPro" id="IPR011990">
    <property type="entry name" value="TPR-like_helical_dom_sf"/>
</dbReference>
<gene>
    <name evidence="2" type="ORF">FVE85_5015</name>
</gene>
<feature type="compositionally biased region" description="Basic and acidic residues" evidence="1">
    <location>
        <begin position="82"/>
        <end position="91"/>
    </location>
</feature>
<accession>A0A5J4YRH3</accession>
<organism evidence="2 3">
    <name type="scientific">Porphyridium purpureum</name>
    <name type="common">Red alga</name>
    <name type="synonym">Porphyridium cruentum</name>
    <dbReference type="NCBI Taxonomy" id="35688"/>
    <lineage>
        <taxon>Eukaryota</taxon>
        <taxon>Rhodophyta</taxon>
        <taxon>Bangiophyceae</taxon>
        <taxon>Porphyridiales</taxon>
        <taxon>Porphyridiaceae</taxon>
        <taxon>Porphyridium</taxon>
    </lineage>
</organism>
<comment type="caution">
    <text evidence="2">The sequence shown here is derived from an EMBL/GenBank/DDBJ whole genome shotgun (WGS) entry which is preliminary data.</text>
</comment>
<name>A0A5J4YRH3_PORPP</name>
<evidence type="ECO:0000313" key="3">
    <source>
        <dbReference type="Proteomes" id="UP000324585"/>
    </source>
</evidence>